<keyword evidence="9" id="KW-0966">Cell projection</keyword>
<dbReference type="InterPro" id="IPR002048">
    <property type="entry name" value="EF_hand_dom"/>
</dbReference>
<dbReference type="STRING" id="8010.ENSELUP00000034753"/>
<keyword evidence="5" id="KW-0106">Calcium</keyword>
<sequence>MFCNYSHSSILKQKLINRDKLNVQSYITFYTRVNIYYFPSKCEIIPLVDTHDSKCIYHRNFLLKQRTPPVVRKFLNSARPGPGAIRVFHGKANDPDIAGTVIHGVSTKASVSAASLINPPPKTFYQQRLHQLSEAGYSTNQKAPLGKSHNQSLGLPDWLDTGKTTFGVKLLRNAAAGTIINPPKHAEQVETEALEGHKSYIHSHNAYFVSERIDRKYNWGPCGKDTRFGVPTPHHNDGRNVSKTLHWLCASQVGLKANLVSKRCDDFRERTQPQIGKVHDPIADTLKVPANHTFGILMCPDDFGAGDLIRSTPPAEYLRGTERQRSLVSAVRQHLKKVNFHNFNSLLQAFRHYDKKGQGSIDKDNLRDVCVQFNLDLSEPVLDSLMEYCDVDKDGLLNFLEFTNFLNWKDKMPISKLEQDILTSERKASTAPANMKREAISLRPSACKALVRPEDLEPVEVGSTLKTPKTLSRPRTVPDHFVTSSSLIRAVVGGFPTTDCRTYGIPTVRTDLPAPRIKRISDRANYGDGSTAFHLLYPTLHSLRGVYEEHFFCHRTKDEIADIFRNVGASISEETLEEAWKLASKRHPTGDVCVKTFQDVLKEIHANI</sequence>
<reference evidence="11" key="2">
    <citation type="submission" date="2020-02" db="EMBL/GenBank/DDBJ databases">
        <title>Esox lucius (northern pike) genome, fEsoLuc1, primary haplotype.</title>
        <authorList>
            <person name="Myers G."/>
            <person name="Karagic N."/>
            <person name="Meyer A."/>
            <person name="Pippel M."/>
            <person name="Reichard M."/>
            <person name="Winkler S."/>
            <person name="Tracey A."/>
            <person name="Sims Y."/>
            <person name="Howe K."/>
            <person name="Rhie A."/>
            <person name="Formenti G."/>
            <person name="Durbin R."/>
            <person name="Fedrigo O."/>
            <person name="Jarvis E.D."/>
        </authorList>
    </citation>
    <scope>NUCLEOTIDE SEQUENCE [LARGE SCALE GENOMIC DNA]</scope>
</reference>
<evidence type="ECO:0000256" key="6">
    <source>
        <dbReference type="ARBA" id="ARBA00022846"/>
    </source>
</evidence>
<dbReference type="PROSITE" id="PS00018">
    <property type="entry name" value="EF_HAND_1"/>
    <property type="match status" value="1"/>
</dbReference>
<evidence type="ECO:0000256" key="8">
    <source>
        <dbReference type="ARBA" id="ARBA00023212"/>
    </source>
</evidence>
<keyword evidence="4" id="KW-0677">Repeat</keyword>
<dbReference type="CDD" id="cd00051">
    <property type="entry name" value="EFh"/>
    <property type="match status" value="1"/>
</dbReference>
<evidence type="ECO:0000256" key="2">
    <source>
        <dbReference type="ARBA" id="ARBA00022490"/>
    </source>
</evidence>
<reference evidence="11" key="3">
    <citation type="submission" date="2025-08" db="UniProtKB">
        <authorList>
            <consortium name="Ensembl"/>
        </authorList>
    </citation>
    <scope>IDENTIFICATION</scope>
</reference>
<dbReference type="Ensembl" id="ENSELUT00000021787.3">
    <property type="protein sequence ID" value="ENSELUP00000034753.2"/>
    <property type="gene ID" value="ENSELUG00000013423.3"/>
</dbReference>
<dbReference type="InParanoid" id="A0A3P9A2E7"/>
<keyword evidence="12" id="KW-1185">Reference proteome</keyword>
<keyword evidence="7" id="KW-0969">Cilium</keyword>
<dbReference type="PROSITE" id="PS50222">
    <property type="entry name" value="EF_HAND_2"/>
    <property type="match status" value="2"/>
</dbReference>
<dbReference type="Gene3D" id="1.10.238.10">
    <property type="entry name" value="EF-hand"/>
    <property type="match status" value="1"/>
</dbReference>
<dbReference type="GO" id="GO:0005509">
    <property type="term" value="F:calcium ion binding"/>
    <property type="evidence" value="ECO:0007669"/>
    <property type="project" value="InterPro"/>
</dbReference>
<dbReference type="PANTHER" id="PTHR12086">
    <property type="entry name" value="EF-HAND DOMAIN C-TERMINAL CONTAINING PROTEIN"/>
    <property type="match status" value="1"/>
</dbReference>
<reference evidence="12" key="1">
    <citation type="journal article" date="2014" name="PLoS ONE">
        <title>The genome and linkage map of the northern pike (Esox lucius): conserved synteny revealed between the salmonid sister group and the Neoteleostei.</title>
        <authorList>
            <person name="Rondeau E.B."/>
            <person name="Minkley D.R."/>
            <person name="Leong J.S."/>
            <person name="Messmer A.M."/>
            <person name="Jantzen J.R."/>
            <person name="von Schalburg K.R."/>
            <person name="Lemon C."/>
            <person name="Bird N.H."/>
            <person name="Koop B.F."/>
        </authorList>
    </citation>
    <scope>NUCLEOTIDE SEQUENCE</scope>
</reference>
<dbReference type="PANTHER" id="PTHR12086:SF12">
    <property type="entry name" value="EF-HAND DOMAIN-CONTAINING FAMILY MEMBER B"/>
    <property type="match status" value="1"/>
</dbReference>
<organism evidence="11 12">
    <name type="scientific">Esox lucius</name>
    <name type="common">Northern pike</name>
    <dbReference type="NCBI Taxonomy" id="8010"/>
    <lineage>
        <taxon>Eukaryota</taxon>
        <taxon>Metazoa</taxon>
        <taxon>Chordata</taxon>
        <taxon>Craniata</taxon>
        <taxon>Vertebrata</taxon>
        <taxon>Euteleostomi</taxon>
        <taxon>Actinopterygii</taxon>
        <taxon>Neopterygii</taxon>
        <taxon>Teleostei</taxon>
        <taxon>Protacanthopterygii</taxon>
        <taxon>Esociformes</taxon>
        <taxon>Esocidae</taxon>
        <taxon>Esox</taxon>
    </lineage>
</organism>
<evidence type="ECO:0000259" key="10">
    <source>
        <dbReference type="PROSITE" id="PS50222"/>
    </source>
</evidence>
<evidence type="ECO:0000313" key="12">
    <source>
        <dbReference type="Proteomes" id="UP000265140"/>
    </source>
</evidence>
<dbReference type="SUPFAM" id="SSF47473">
    <property type="entry name" value="EF-hand"/>
    <property type="match status" value="1"/>
</dbReference>
<dbReference type="InterPro" id="IPR011992">
    <property type="entry name" value="EF-hand-dom_pair"/>
</dbReference>
<accession>A0A3P9A2E7</accession>
<dbReference type="InterPro" id="IPR018247">
    <property type="entry name" value="EF_Hand_1_Ca_BS"/>
</dbReference>
<dbReference type="Pfam" id="PF25325">
    <property type="entry name" value="EF-hand_EFHB_C"/>
    <property type="match status" value="1"/>
</dbReference>
<dbReference type="GeneTree" id="ENSGT00940000174959"/>
<dbReference type="InterPro" id="IPR040193">
    <property type="entry name" value="EFHC1/EFHC2/EFHB"/>
</dbReference>
<dbReference type="Pfam" id="PF13499">
    <property type="entry name" value="EF-hand_7"/>
    <property type="match status" value="1"/>
</dbReference>
<keyword evidence="8" id="KW-0206">Cytoskeleton</keyword>
<reference evidence="11" key="4">
    <citation type="submission" date="2025-09" db="UniProtKB">
        <authorList>
            <consortium name="Ensembl"/>
        </authorList>
    </citation>
    <scope>IDENTIFICATION</scope>
</reference>
<feature type="domain" description="EF-hand" evidence="10">
    <location>
        <begin position="377"/>
        <end position="412"/>
    </location>
</feature>
<proteinExistence type="predicted"/>
<evidence type="ECO:0000256" key="5">
    <source>
        <dbReference type="ARBA" id="ARBA00022837"/>
    </source>
</evidence>
<dbReference type="FunCoup" id="A0A3P9A2E7">
    <property type="interactions" value="163"/>
</dbReference>
<keyword evidence="2" id="KW-0963">Cytoplasm</keyword>
<evidence type="ECO:0000256" key="1">
    <source>
        <dbReference type="ARBA" id="ARBA00004611"/>
    </source>
</evidence>
<evidence type="ECO:0000256" key="7">
    <source>
        <dbReference type="ARBA" id="ARBA00023069"/>
    </source>
</evidence>
<keyword evidence="3" id="KW-0479">Metal-binding</keyword>
<dbReference type="InterPro" id="IPR057428">
    <property type="entry name" value="EFHB_EF-hand_C"/>
</dbReference>
<keyword evidence="6" id="KW-0282">Flagellum</keyword>
<evidence type="ECO:0000313" key="11">
    <source>
        <dbReference type="Ensembl" id="ENSELUP00000034753.2"/>
    </source>
</evidence>
<dbReference type="OrthoDB" id="2096280at2759"/>
<name>A0A3P9A2E7_ESOLU</name>
<dbReference type="Bgee" id="ENSELUG00000013423">
    <property type="expression patterns" value="Expressed in testis and 3 other cell types or tissues"/>
</dbReference>
<dbReference type="Proteomes" id="UP000265140">
    <property type="component" value="Chromosome 20"/>
</dbReference>
<feature type="domain" description="EF-hand" evidence="10">
    <location>
        <begin position="341"/>
        <end position="376"/>
    </location>
</feature>
<dbReference type="OMA" id="DCIRPIY"/>
<dbReference type="AlphaFoldDB" id="A0A3P9A2E7"/>
<gene>
    <name evidence="11" type="primary">EFHB</name>
</gene>
<comment type="subcellular location">
    <subcellularLocation>
        <location evidence="1">Cytoplasm</location>
        <location evidence="1">Cytoskeleton</location>
        <location evidence="1">Flagellum axoneme</location>
    </subcellularLocation>
</comment>
<evidence type="ECO:0000256" key="4">
    <source>
        <dbReference type="ARBA" id="ARBA00022737"/>
    </source>
</evidence>
<protein>
    <recommendedName>
        <fullName evidence="10">EF-hand domain-containing protein</fullName>
    </recommendedName>
</protein>
<evidence type="ECO:0000256" key="9">
    <source>
        <dbReference type="ARBA" id="ARBA00023273"/>
    </source>
</evidence>
<evidence type="ECO:0000256" key="3">
    <source>
        <dbReference type="ARBA" id="ARBA00022723"/>
    </source>
</evidence>